<organism evidence="1 2">
    <name type="scientific">Dryococelus australis</name>
    <dbReference type="NCBI Taxonomy" id="614101"/>
    <lineage>
        <taxon>Eukaryota</taxon>
        <taxon>Metazoa</taxon>
        <taxon>Ecdysozoa</taxon>
        <taxon>Arthropoda</taxon>
        <taxon>Hexapoda</taxon>
        <taxon>Insecta</taxon>
        <taxon>Pterygota</taxon>
        <taxon>Neoptera</taxon>
        <taxon>Polyneoptera</taxon>
        <taxon>Phasmatodea</taxon>
        <taxon>Verophasmatodea</taxon>
        <taxon>Anareolatae</taxon>
        <taxon>Phasmatidae</taxon>
        <taxon>Eurycanthinae</taxon>
        <taxon>Dryococelus</taxon>
    </lineage>
</organism>
<name>A0ABQ9H5H3_9NEOP</name>
<dbReference type="Proteomes" id="UP001159363">
    <property type="component" value="Chromosome 6"/>
</dbReference>
<evidence type="ECO:0000313" key="1">
    <source>
        <dbReference type="EMBL" id="KAJ8879544.1"/>
    </source>
</evidence>
<accession>A0ABQ9H5H3</accession>
<reference evidence="1 2" key="1">
    <citation type="submission" date="2023-02" db="EMBL/GenBank/DDBJ databases">
        <title>LHISI_Scaffold_Assembly.</title>
        <authorList>
            <person name="Stuart O.P."/>
            <person name="Cleave R."/>
            <person name="Magrath M.J.L."/>
            <person name="Mikheyev A.S."/>
        </authorList>
    </citation>
    <scope>NUCLEOTIDE SEQUENCE [LARGE SCALE GENOMIC DNA]</scope>
    <source>
        <strain evidence="1">Daus_M_001</strain>
        <tissue evidence="1">Leg muscle</tissue>
    </source>
</reference>
<protein>
    <recommendedName>
        <fullName evidence="3">DUF4219 domain-containing protein</fullName>
    </recommendedName>
</protein>
<evidence type="ECO:0000313" key="2">
    <source>
        <dbReference type="Proteomes" id="UP001159363"/>
    </source>
</evidence>
<sequence length="114" mass="13571">MLQIEEFKLTLLNTNNYFQWSVRVLAALKQKDCWKLLNQADIKNLCVEKRRKNDKVLSLLTLMVSDTYLDDIGRCELVSEAWEILEGIHTNYRLPHIMSQCRNICLKYRTYTEN</sequence>
<keyword evidence="2" id="KW-1185">Reference proteome</keyword>
<gene>
    <name evidence="1" type="ORF">PR048_020152</name>
</gene>
<comment type="caution">
    <text evidence="1">The sequence shown here is derived from an EMBL/GenBank/DDBJ whole genome shotgun (WGS) entry which is preliminary data.</text>
</comment>
<dbReference type="EMBL" id="JARBHB010000007">
    <property type="protein sequence ID" value="KAJ8879544.1"/>
    <property type="molecule type" value="Genomic_DNA"/>
</dbReference>
<proteinExistence type="predicted"/>
<evidence type="ECO:0008006" key="3">
    <source>
        <dbReference type="Google" id="ProtNLM"/>
    </source>
</evidence>